<evidence type="ECO:0000313" key="1">
    <source>
        <dbReference type="EMBL" id="KAJ6264380.1"/>
    </source>
</evidence>
<dbReference type="Proteomes" id="UP001221413">
    <property type="component" value="Unassembled WGS sequence"/>
</dbReference>
<sequence>MHCKSRQEDADSRTLRFLAQHPNNLYRPGSYTDTLPIWPVIFIEELGVAIPGLNPQDVRDTNFQVVFSPGVAGIKCTGNYLERELASIATWLDYYLVKDGGKKGVIW</sequence>
<accession>A0AAD6J526</accession>
<dbReference type="EMBL" id="JAQGDS010000001">
    <property type="protein sequence ID" value="KAJ6264380.1"/>
    <property type="molecule type" value="Genomic_DNA"/>
</dbReference>
<proteinExistence type="predicted"/>
<keyword evidence="2" id="KW-1185">Reference proteome</keyword>
<gene>
    <name evidence="1" type="ORF">Dda_0526</name>
</gene>
<protein>
    <submittedName>
        <fullName evidence="1">Uncharacterized protein</fullName>
    </submittedName>
</protein>
<name>A0AAD6J526_DREDA</name>
<comment type="caution">
    <text evidence="1">The sequence shown here is derived from an EMBL/GenBank/DDBJ whole genome shotgun (WGS) entry which is preliminary data.</text>
</comment>
<organism evidence="1 2">
    <name type="scientific">Drechslerella dactyloides</name>
    <name type="common">Nematode-trapping fungus</name>
    <name type="synonym">Arthrobotrys dactyloides</name>
    <dbReference type="NCBI Taxonomy" id="74499"/>
    <lineage>
        <taxon>Eukaryota</taxon>
        <taxon>Fungi</taxon>
        <taxon>Dikarya</taxon>
        <taxon>Ascomycota</taxon>
        <taxon>Pezizomycotina</taxon>
        <taxon>Orbiliomycetes</taxon>
        <taxon>Orbiliales</taxon>
        <taxon>Orbiliaceae</taxon>
        <taxon>Drechslerella</taxon>
    </lineage>
</organism>
<dbReference type="AlphaFoldDB" id="A0AAD6J526"/>
<evidence type="ECO:0000313" key="2">
    <source>
        <dbReference type="Proteomes" id="UP001221413"/>
    </source>
</evidence>
<reference evidence="1" key="1">
    <citation type="submission" date="2023-01" db="EMBL/GenBank/DDBJ databases">
        <title>The chitinases involved in constricting ring structure development in the nematode-trapping fungus Drechslerella dactyloides.</title>
        <authorList>
            <person name="Wang R."/>
            <person name="Zhang L."/>
            <person name="Tang P."/>
            <person name="Li S."/>
            <person name="Liang L."/>
        </authorList>
    </citation>
    <scope>NUCLEOTIDE SEQUENCE</scope>
    <source>
        <strain evidence="1">YMF1.00031</strain>
    </source>
</reference>